<comment type="caution">
    <text evidence="2">The sequence shown here is derived from an EMBL/GenBank/DDBJ whole genome shotgun (WGS) entry which is preliminary data.</text>
</comment>
<sequence length="92" mass="10966">MQSPDLQHVLYYQCWKTTRHVKSKNHSGEHGGWSSSSSENDPSEEQEEETKEKNPINMIYSIWRRVWQNSEYEGTRKDERAEKDDITITFTE</sequence>
<gene>
    <name evidence="2" type="ORF">GDO78_017336</name>
</gene>
<protein>
    <submittedName>
        <fullName evidence="2">Uncharacterized protein</fullName>
    </submittedName>
</protein>
<evidence type="ECO:0000313" key="3">
    <source>
        <dbReference type="Proteomes" id="UP000770717"/>
    </source>
</evidence>
<reference evidence="2" key="1">
    <citation type="thesis" date="2020" institute="ProQuest LLC" country="789 East Eisenhower Parkway, Ann Arbor, MI, USA">
        <title>Comparative Genomics and Chromosome Evolution.</title>
        <authorList>
            <person name="Mudd A.B."/>
        </authorList>
    </citation>
    <scope>NUCLEOTIDE SEQUENCE</scope>
    <source>
        <strain evidence="2">HN-11 Male</strain>
        <tissue evidence="2">Kidney and liver</tissue>
    </source>
</reference>
<evidence type="ECO:0000256" key="1">
    <source>
        <dbReference type="SAM" id="MobiDB-lite"/>
    </source>
</evidence>
<proteinExistence type="predicted"/>
<dbReference type="EMBL" id="WNTK01002449">
    <property type="protein sequence ID" value="KAG9466028.1"/>
    <property type="molecule type" value="Genomic_DNA"/>
</dbReference>
<feature type="region of interest" description="Disordered" evidence="1">
    <location>
        <begin position="23"/>
        <end position="55"/>
    </location>
</feature>
<dbReference type="Proteomes" id="UP000770717">
    <property type="component" value="Unassembled WGS sequence"/>
</dbReference>
<keyword evidence="3" id="KW-1185">Reference proteome</keyword>
<evidence type="ECO:0000313" key="2">
    <source>
        <dbReference type="EMBL" id="KAG9466028.1"/>
    </source>
</evidence>
<dbReference type="AlphaFoldDB" id="A0A8J6EB97"/>
<organism evidence="2 3">
    <name type="scientific">Eleutherodactylus coqui</name>
    <name type="common">Puerto Rican coqui</name>
    <dbReference type="NCBI Taxonomy" id="57060"/>
    <lineage>
        <taxon>Eukaryota</taxon>
        <taxon>Metazoa</taxon>
        <taxon>Chordata</taxon>
        <taxon>Craniata</taxon>
        <taxon>Vertebrata</taxon>
        <taxon>Euteleostomi</taxon>
        <taxon>Amphibia</taxon>
        <taxon>Batrachia</taxon>
        <taxon>Anura</taxon>
        <taxon>Neobatrachia</taxon>
        <taxon>Hyloidea</taxon>
        <taxon>Eleutherodactylidae</taxon>
        <taxon>Eleutherodactylinae</taxon>
        <taxon>Eleutherodactylus</taxon>
        <taxon>Eleutherodactylus</taxon>
    </lineage>
</organism>
<name>A0A8J6EB97_ELECQ</name>
<accession>A0A8J6EB97</accession>